<dbReference type="Gene3D" id="3.10.450.530">
    <property type="entry name" value="Ribonuclease toxin, BrnT, of type II toxin-antitoxin system"/>
    <property type="match status" value="1"/>
</dbReference>
<dbReference type="EMBL" id="CP000860">
    <property type="protein sequence ID" value="ACA60022.1"/>
    <property type="molecule type" value="Genomic_DNA"/>
</dbReference>
<gene>
    <name evidence="1" type="ordered locus">Daud_1518</name>
</gene>
<dbReference type="RefSeq" id="WP_012302604.1">
    <property type="nucleotide sequence ID" value="NC_010424.1"/>
</dbReference>
<dbReference type="KEGG" id="dau:Daud_1518"/>
<dbReference type="InterPro" id="IPR007460">
    <property type="entry name" value="BrnT_toxin"/>
</dbReference>
<dbReference type="eggNOG" id="COG2929">
    <property type="taxonomic scope" value="Bacteria"/>
</dbReference>
<proteinExistence type="predicted"/>
<reference evidence="2" key="1">
    <citation type="submission" date="2007-10" db="EMBL/GenBank/DDBJ databases">
        <title>Complete sequence of chromosome of Desulforudis audaxviator MP104C.</title>
        <authorList>
            <person name="Copeland A."/>
            <person name="Lucas S."/>
            <person name="Lapidus A."/>
            <person name="Barry K."/>
            <person name="Glavina del Rio T."/>
            <person name="Dalin E."/>
            <person name="Tice H."/>
            <person name="Bruce D."/>
            <person name="Pitluck S."/>
            <person name="Lowry S.R."/>
            <person name="Larimer F."/>
            <person name="Land M.L."/>
            <person name="Hauser L."/>
            <person name="Kyrpides N."/>
            <person name="Ivanova N.N."/>
            <person name="Richardson P."/>
        </authorList>
    </citation>
    <scope>NUCLEOTIDE SEQUENCE [LARGE SCALE GENOMIC DNA]</scope>
    <source>
        <strain evidence="2">MP104C</strain>
    </source>
</reference>
<dbReference type="InterPro" id="IPR038573">
    <property type="entry name" value="BrnT_sf"/>
</dbReference>
<dbReference type="OrthoDB" id="1808578at2"/>
<dbReference type="AlphaFoldDB" id="B1I4V4"/>
<protein>
    <recommendedName>
        <fullName evidence="3">BrnT family toxin</fullName>
    </recommendedName>
</protein>
<organism evidence="1 2">
    <name type="scientific">Desulforudis audaxviator (strain MP104C)</name>
    <dbReference type="NCBI Taxonomy" id="477974"/>
    <lineage>
        <taxon>Bacteria</taxon>
        <taxon>Bacillati</taxon>
        <taxon>Bacillota</taxon>
        <taxon>Clostridia</taxon>
        <taxon>Thermoanaerobacterales</taxon>
        <taxon>Candidatus Desulforudaceae</taxon>
        <taxon>Candidatus Desulforudis</taxon>
    </lineage>
</organism>
<dbReference type="STRING" id="477974.Daud_1518"/>
<name>B1I4V4_DESAP</name>
<accession>B1I4V4</accession>
<evidence type="ECO:0000313" key="1">
    <source>
        <dbReference type="EMBL" id="ACA60022.1"/>
    </source>
</evidence>
<evidence type="ECO:0000313" key="2">
    <source>
        <dbReference type="Proteomes" id="UP000008544"/>
    </source>
</evidence>
<keyword evidence="2" id="KW-1185">Reference proteome</keyword>
<dbReference type="Pfam" id="PF04365">
    <property type="entry name" value="BrnT_toxin"/>
    <property type="match status" value="1"/>
</dbReference>
<sequence length="102" mass="11741">MEKITRFEWDARNVGHIARHGVRPEETEEAFFGGPLFRRARKSLKAVFGRTDAGRYLFVVFVVKPGGVVRVVTARDMTAAERRYYRRDKEGLRDAEERVAGV</sequence>
<evidence type="ECO:0008006" key="3">
    <source>
        <dbReference type="Google" id="ProtNLM"/>
    </source>
</evidence>
<dbReference type="HOGENOM" id="CLU_149290_3_1_9"/>
<dbReference type="Proteomes" id="UP000008544">
    <property type="component" value="Chromosome"/>
</dbReference>
<reference evidence="1 2" key="2">
    <citation type="journal article" date="2008" name="Science">
        <title>Environmental genomics reveals a single-species ecosystem deep within Earth.</title>
        <authorList>
            <person name="Chivian D."/>
            <person name="Brodie E.L."/>
            <person name="Alm E.J."/>
            <person name="Culley D.E."/>
            <person name="Dehal P.S."/>
            <person name="Desantis T.Z."/>
            <person name="Gihring T.M."/>
            <person name="Lapidus A."/>
            <person name="Lin L.H."/>
            <person name="Lowry S.R."/>
            <person name="Moser D.P."/>
            <person name="Richardson P.M."/>
            <person name="Southam G."/>
            <person name="Wanger G."/>
            <person name="Pratt L.M."/>
            <person name="Andersen G.L."/>
            <person name="Hazen T.C."/>
            <person name="Brockman F.J."/>
            <person name="Arkin A.P."/>
            <person name="Onstott T.C."/>
        </authorList>
    </citation>
    <scope>NUCLEOTIDE SEQUENCE [LARGE SCALE GENOMIC DNA]</scope>
    <source>
        <strain evidence="1 2">MP104C</strain>
    </source>
</reference>